<proteinExistence type="predicted"/>
<dbReference type="Proteomes" id="UP000694404">
    <property type="component" value="Unplaced"/>
</dbReference>
<name>A0A8C0G419_CHEAB</name>
<keyword evidence="2" id="KW-1185">Reference proteome</keyword>
<evidence type="ECO:0000313" key="2">
    <source>
        <dbReference type="Proteomes" id="UP000694404"/>
    </source>
</evidence>
<sequence length="107" mass="12147">MQNSQGGWSCASSTRRRLRRNRFHSWLKREIEVQSGEVTCPSSHRRSCGLAITPDHVGQCAEPENQETTVLLLLEDQHLLLCKYGKCLGLVHFPSDKSLSLWSGWPI</sequence>
<dbReference type="Ensembl" id="ENSCABT00000003701.1">
    <property type="protein sequence ID" value="ENSCABP00000003403.1"/>
    <property type="gene ID" value="ENSCABG00000002600.1"/>
</dbReference>
<reference evidence="1" key="1">
    <citation type="submission" date="2025-08" db="UniProtKB">
        <authorList>
            <consortium name="Ensembl"/>
        </authorList>
    </citation>
    <scope>IDENTIFICATION</scope>
</reference>
<protein>
    <submittedName>
        <fullName evidence="1">Uncharacterized protein</fullName>
    </submittedName>
</protein>
<accession>A0A8C0G419</accession>
<reference evidence="1" key="2">
    <citation type="submission" date="2025-09" db="UniProtKB">
        <authorList>
            <consortium name="Ensembl"/>
        </authorList>
    </citation>
    <scope>IDENTIFICATION</scope>
</reference>
<organism evidence="1 2">
    <name type="scientific">Chelonoidis abingdonii</name>
    <name type="common">Abingdon island giant tortoise</name>
    <name type="synonym">Testudo abingdonii</name>
    <dbReference type="NCBI Taxonomy" id="106734"/>
    <lineage>
        <taxon>Eukaryota</taxon>
        <taxon>Metazoa</taxon>
        <taxon>Chordata</taxon>
        <taxon>Craniata</taxon>
        <taxon>Vertebrata</taxon>
        <taxon>Euteleostomi</taxon>
        <taxon>Archelosauria</taxon>
        <taxon>Testudinata</taxon>
        <taxon>Testudines</taxon>
        <taxon>Cryptodira</taxon>
        <taxon>Durocryptodira</taxon>
        <taxon>Testudinoidea</taxon>
        <taxon>Testudinidae</taxon>
        <taxon>Chelonoidis</taxon>
    </lineage>
</organism>
<evidence type="ECO:0000313" key="1">
    <source>
        <dbReference type="Ensembl" id="ENSCABP00000003403.1"/>
    </source>
</evidence>
<dbReference type="AlphaFoldDB" id="A0A8C0G419"/>